<keyword evidence="2" id="KW-1185">Reference proteome</keyword>
<dbReference type="EMBL" id="JAHGAV010000240">
    <property type="protein sequence ID" value="KAG6927829.1"/>
    <property type="molecule type" value="Genomic_DNA"/>
</dbReference>
<dbReference type="Proteomes" id="UP000765507">
    <property type="component" value="Unassembled WGS sequence"/>
</dbReference>
<dbReference type="Gene3D" id="3.90.176.10">
    <property type="entry name" value="Toxin ADP-ribosyltransferase, Chain A, domain 1"/>
    <property type="match status" value="1"/>
</dbReference>
<sequence length="82" mass="9043">EEVLIPVYEIFSVFPGQEGNSFVLRSTNRTCSHFNCGEKDQTCVYNSASRRGLAFPNELSPSLFGGSVILIHVAALKLFVSF</sequence>
<feature type="non-terminal residue" evidence="1">
    <location>
        <position position="82"/>
    </location>
</feature>
<dbReference type="SUPFAM" id="SSF56399">
    <property type="entry name" value="ADP-ribosylation"/>
    <property type="match status" value="1"/>
</dbReference>
<gene>
    <name evidence="1" type="ORF">G0U57_009232</name>
</gene>
<reference evidence="1 2" key="1">
    <citation type="journal article" date="2020" name="G3 (Bethesda)">
        <title>Draft Genome of the Common Snapping Turtle, Chelydra serpentina, a Model for Phenotypic Plasticity in Reptiles.</title>
        <authorList>
            <person name="Das D."/>
            <person name="Singh S.K."/>
            <person name="Bierstedt J."/>
            <person name="Erickson A."/>
            <person name="Galli G.L.J."/>
            <person name="Crossley D.A. 2nd"/>
            <person name="Rhen T."/>
        </authorList>
    </citation>
    <scope>NUCLEOTIDE SEQUENCE [LARGE SCALE GENOMIC DNA]</scope>
    <source>
        <strain evidence="1">KW</strain>
    </source>
</reference>
<name>A0A8T1SFT2_CHESE</name>
<accession>A0A8T1SFT2</accession>
<evidence type="ECO:0000313" key="1">
    <source>
        <dbReference type="EMBL" id="KAG6927829.1"/>
    </source>
</evidence>
<proteinExistence type="predicted"/>
<comment type="caution">
    <text evidence="1">The sequence shown here is derived from an EMBL/GenBank/DDBJ whole genome shotgun (WGS) entry which is preliminary data.</text>
</comment>
<evidence type="ECO:0000313" key="2">
    <source>
        <dbReference type="Proteomes" id="UP000765507"/>
    </source>
</evidence>
<organism evidence="1 2">
    <name type="scientific">Chelydra serpentina</name>
    <name type="common">Snapping turtle</name>
    <name type="synonym">Testudo serpentina</name>
    <dbReference type="NCBI Taxonomy" id="8475"/>
    <lineage>
        <taxon>Eukaryota</taxon>
        <taxon>Metazoa</taxon>
        <taxon>Chordata</taxon>
        <taxon>Craniata</taxon>
        <taxon>Vertebrata</taxon>
        <taxon>Euteleostomi</taxon>
        <taxon>Archelosauria</taxon>
        <taxon>Testudinata</taxon>
        <taxon>Testudines</taxon>
        <taxon>Cryptodira</taxon>
        <taxon>Durocryptodira</taxon>
        <taxon>Americhelydia</taxon>
        <taxon>Chelydroidea</taxon>
        <taxon>Chelydridae</taxon>
        <taxon>Chelydra</taxon>
    </lineage>
</organism>
<dbReference type="AlphaFoldDB" id="A0A8T1SFT2"/>
<protein>
    <submittedName>
        <fullName evidence="1">Uncharacterized protein</fullName>
    </submittedName>
</protein>